<name>A0A0A9GL44_ARUDO</name>
<dbReference type="EMBL" id="GBRH01172041">
    <property type="protein sequence ID" value="JAE25855.1"/>
    <property type="molecule type" value="Transcribed_RNA"/>
</dbReference>
<reference evidence="1" key="1">
    <citation type="submission" date="2014-09" db="EMBL/GenBank/DDBJ databases">
        <authorList>
            <person name="Magalhaes I.L.F."/>
            <person name="Oliveira U."/>
            <person name="Santos F.R."/>
            <person name="Vidigal T.H.D.A."/>
            <person name="Brescovit A.D."/>
            <person name="Santos A.J."/>
        </authorList>
    </citation>
    <scope>NUCLEOTIDE SEQUENCE</scope>
    <source>
        <tissue evidence="1">Shoot tissue taken approximately 20 cm above the soil surface</tissue>
    </source>
</reference>
<evidence type="ECO:0000313" key="1">
    <source>
        <dbReference type="EMBL" id="JAE25855.1"/>
    </source>
</evidence>
<sequence length="38" mass="4482">MKKFLVHVQLDIPSPTQPKQEKRNFIPSVELPFLLTYV</sequence>
<protein>
    <submittedName>
        <fullName evidence="1">Uncharacterized protein</fullName>
    </submittedName>
</protein>
<organism evidence="1">
    <name type="scientific">Arundo donax</name>
    <name type="common">Giant reed</name>
    <name type="synonym">Donax arundinaceus</name>
    <dbReference type="NCBI Taxonomy" id="35708"/>
    <lineage>
        <taxon>Eukaryota</taxon>
        <taxon>Viridiplantae</taxon>
        <taxon>Streptophyta</taxon>
        <taxon>Embryophyta</taxon>
        <taxon>Tracheophyta</taxon>
        <taxon>Spermatophyta</taxon>
        <taxon>Magnoliopsida</taxon>
        <taxon>Liliopsida</taxon>
        <taxon>Poales</taxon>
        <taxon>Poaceae</taxon>
        <taxon>PACMAD clade</taxon>
        <taxon>Arundinoideae</taxon>
        <taxon>Arundineae</taxon>
        <taxon>Arundo</taxon>
    </lineage>
</organism>
<accession>A0A0A9GL44</accession>
<proteinExistence type="predicted"/>
<dbReference type="AlphaFoldDB" id="A0A0A9GL44"/>
<reference evidence="1" key="2">
    <citation type="journal article" date="2015" name="Data Brief">
        <title>Shoot transcriptome of the giant reed, Arundo donax.</title>
        <authorList>
            <person name="Barrero R.A."/>
            <person name="Guerrero F.D."/>
            <person name="Moolhuijzen P."/>
            <person name="Goolsby J.A."/>
            <person name="Tidwell J."/>
            <person name="Bellgard S.E."/>
            <person name="Bellgard M.I."/>
        </authorList>
    </citation>
    <scope>NUCLEOTIDE SEQUENCE</scope>
    <source>
        <tissue evidence="1">Shoot tissue taken approximately 20 cm above the soil surface</tissue>
    </source>
</reference>